<proteinExistence type="predicted"/>
<sequence length="236" mass="26656">MFLNPYFTELDNNKFSFSRQQSSDFAKYVANDFNPIHDVEAKKFCVPGDLLFAKILTSQGLYETMDVSFNGMVGGETELLIASEGDGQLVIVDDNDKQYLSIRHGEECSRDQALIEQLIRSYVAFSGKNFPHVLVPLMKDNNVMINAARPLVMYESMSVQLDRLNLTNLTLESTDSHLEVSGKRGKVTLYFAFKDNGELVGKGKKTMLLSGLREYEQTCVDQLITTYSERKQQFAA</sequence>
<dbReference type="Pfam" id="PF12119">
    <property type="entry name" value="DUF3581"/>
    <property type="match status" value="1"/>
</dbReference>
<protein>
    <submittedName>
        <fullName evidence="1">DUF3581 domain-containing protein</fullName>
    </submittedName>
</protein>
<dbReference type="RefSeq" id="WP_262564160.1">
    <property type="nucleotide sequence ID" value="NZ_JAPFCC010000001.1"/>
</dbReference>
<evidence type="ECO:0000313" key="2">
    <source>
        <dbReference type="Proteomes" id="UP001209854"/>
    </source>
</evidence>
<dbReference type="EMBL" id="JAPFCC010000001">
    <property type="protein sequence ID" value="MCW7554407.1"/>
    <property type="molecule type" value="Genomic_DNA"/>
</dbReference>
<reference evidence="1 2" key="1">
    <citation type="submission" date="2022-10" db="EMBL/GenBank/DDBJ databases">
        <title>High-quality genome sequences of two octocoral-associated bacteria, Endozoicomonas euniceicola EF212 and Endozoicomonas gorgoniicola PS125.</title>
        <authorList>
            <person name="Chiou Y.-J."/>
            <person name="Chen Y.-H."/>
        </authorList>
    </citation>
    <scope>NUCLEOTIDE SEQUENCE [LARGE SCALE GENOMIC DNA]</scope>
    <source>
        <strain evidence="1 2">PS125</strain>
    </source>
</reference>
<organism evidence="1 2">
    <name type="scientific">Endozoicomonas gorgoniicola</name>
    <dbReference type="NCBI Taxonomy" id="1234144"/>
    <lineage>
        <taxon>Bacteria</taxon>
        <taxon>Pseudomonadati</taxon>
        <taxon>Pseudomonadota</taxon>
        <taxon>Gammaproteobacteria</taxon>
        <taxon>Oceanospirillales</taxon>
        <taxon>Endozoicomonadaceae</taxon>
        <taxon>Endozoicomonas</taxon>
    </lineage>
</organism>
<keyword evidence="2" id="KW-1185">Reference proteome</keyword>
<comment type="caution">
    <text evidence="1">The sequence shown here is derived from an EMBL/GenBank/DDBJ whole genome shotgun (WGS) entry which is preliminary data.</text>
</comment>
<name>A0ABT3MYH0_9GAMM</name>
<gene>
    <name evidence="1" type="ORF">NX722_17625</name>
</gene>
<dbReference type="Proteomes" id="UP001209854">
    <property type="component" value="Unassembled WGS sequence"/>
</dbReference>
<evidence type="ECO:0000313" key="1">
    <source>
        <dbReference type="EMBL" id="MCW7554407.1"/>
    </source>
</evidence>
<accession>A0ABT3MYH0</accession>
<dbReference type="InterPro" id="IPR021974">
    <property type="entry name" value="DUF3581"/>
</dbReference>